<accession>A0A8X6W723</accession>
<protein>
    <submittedName>
        <fullName evidence="1">Uncharacterized protein</fullName>
    </submittedName>
</protein>
<dbReference type="AlphaFoldDB" id="A0A8X6W723"/>
<name>A0A8X6W723_TRICX</name>
<proteinExistence type="predicted"/>
<keyword evidence="2" id="KW-1185">Reference proteome</keyword>
<sequence>MNLATLKQSKVTKAHTSLSKILHPHQREDFGSRQIYMVVSAEVPGLEPTPRHKFTTSTIRLLGPRVSEY</sequence>
<gene>
    <name evidence="1" type="ORF">TNCV_4724921</name>
</gene>
<evidence type="ECO:0000313" key="1">
    <source>
        <dbReference type="EMBL" id="GFY29364.1"/>
    </source>
</evidence>
<organism evidence="1 2">
    <name type="scientific">Trichonephila clavipes</name>
    <name type="common">Golden silk orbweaver</name>
    <name type="synonym">Nephila clavipes</name>
    <dbReference type="NCBI Taxonomy" id="2585209"/>
    <lineage>
        <taxon>Eukaryota</taxon>
        <taxon>Metazoa</taxon>
        <taxon>Ecdysozoa</taxon>
        <taxon>Arthropoda</taxon>
        <taxon>Chelicerata</taxon>
        <taxon>Arachnida</taxon>
        <taxon>Araneae</taxon>
        <taxon>Araneomorphae</taxon>
        <taxon>Entelegynae</taxon>
        <taxon>Araneoidea</taxon>
        <taxon>Nephilidae</taxon>
        <taxon>Trichonephila</taxon>
    </lineage>
</organism>
<evidence type="ECO:0000313" key="2">
    <source>
        <dbReference type="Proteomes" id="UP000887159"/>
    </source>
</evidence>
<dbReference type="EMBL" id="BMAU01021387">
    <property type="protein sequence ID" value="GFY29364.1"/>
    <property type="molecule type" value="Genomic_DNA"/>
</dbReference>
<dbReference type="Proteomes" id="UP000887159">
    <property type="component" value="Unassembled WGS sequence"/>
</dbReference>
<comment type="caution">
    <text evidence="1">The sequence shown here is derived from an EMBL/GenBank/DDBJ whole genome shotgun (WGS) entry which is preliminary data.</text>
</comment>
<reference evidence="1" key="1">
    <citation type="submission" date="2020-08" db="EMBL/GenBank/DDBJ databases">
        <title>Multicomponent nature underlies the extraordinary mechanical properties of spider dragline silk.</title>
        <authorList>
            <person name="Kono N."/>
            <person name="Nakamura H."/>
            <person name="Mori M."/>
            <person name="Yoshida Y."/>
            <person name="Ohtoshi R."/>
            <person name="Malay A.D."/>
            <person name="Moran D.A.P."/>
            <person name="Tomita M."/>
            <person name="Numata K."/>
            <person name="Arakawa K."/>
        </authorList>
    </citation>
    <scope>NUCLEOTIDE SEQUENCE</scope>
</reference>